<reference evidence="2 3" key="1">
    <citation type="submission" date="2016-11" db="EMBL/GenBank/DDBJ databases">
        <title>The macronuclear genome of Stentor coeruleus: a giant cell with tiny introns.</title>
        <authorList>
            <person name="Slabodnick M."/>
            <person name="Ruby J.G."/>
            <person name="Reiff S.B."/>
            <person name="Swart E.C."/>
            <person name="Gosai S."/>
            <person name="Prabakaran S."/>
            <person name="Witkowska E."/>
            <person name="Larue G.E."/>
            <person name="Fisher S."/>
            <person name="Freeman R.M."/>
            <person name="Gunawardena J."/>
            <person name="Chu W."/>
            <person name="Stover N.A."/>
            <person name="Gregory B.D."/>
            <person name="Nowacki M."/>
            <person name="Derisi J."/>
            <person name="Roy S.W."/>
            <person name="Marshall W.F."/>
            <person name="Sood P."/>
        </authorList>
    </citation>
    <scope>NUCLEOTIDE SEQUENCE [LARGE SCALE GENOMIC DNA]</scope>
    <source>
        <strain evidence="2">WM001</strain>
    </source>
</reference>
<feature type="compositionally biased region" description="Basic and acidic residues" evidence="1">
    <location>
        <begin position="138"/>
        <end position="154"/>
    </location>
</feature>
<evidence type="ECO:0000313" key="2">
    <source>
        <dbReference type="EMBL" id="OMJ75079.1"/>
    </source>
</evidence>
<comment type="caution">
    <text evidence="2">The sequence shown here is derived from an EMBL/GenBank/DDBJ whole genome shotgun (WGS) entry which is preliminary data.</text>
</comment>
<feature type="region of interest" description="Disordered" evidence="1">
    <location>
        <begin position="134"/>
        <end position="154"/>
    </location>
</feature>
<dbReference type="EMBL" id="MPUH01000711">
    <property type="protein sequence ID" value="OMJ75079.1"/>
    <property type="molecule type" value="Genomic_DNA"/>
</dbReference>
<evidence type="ECO:0000256" key="1">
    <source>
        <dbReference type="SAM" id="MobiDB-lite"/>
    </source>
</evidence>
<accession>A0A1R2BE78</accession>
<name>A0A1R2BE78_9CILI</name>
<protein>
    <submittedName>
        <fullName evidence="2">Uncharacterized protein</fullName>
    </submittedName>
</protein>
<proteinExistence type="predicted"/>
<gene>
    <name evidence="2" type="ORF">SteCoe_25855</name>
</gene>
<sequence length="164" mass="19790">MVTIFLPEEKNMINKSFYPQSRLNALGNQDRDRHFRVRHPKRAPSAYEQKDHNRPVYLLEGNYKKKTKSFISDYMKPLHSEIVQEQSTRINLNSLVSRKLKPLREIYSHSRFHYISKIKHNLYPYVIEENIDEETDEGENREKENDTWRKTPDPRKKYLNSLLL</sequence>
<dbReference type="Proteomes" id="UP000187209">
    <property type="component" value="Unassembled WGS sequence"/>
</dbReference>
<keyword evidence="3" id="KW-1185">Reference proteome</keyword>
<dbReference type="AlphaFoldDB" id="A0A1R2BE78"/>
<organism evidence="2 3">
    <name type="scientific">Stentor coeruleus</name>
    <dbReference type="NCBI Taxonomy" id="5963"/>
    <lineage>
        <taxon>Eukaryota</taxon>
        <taxon>Sar</taxon>
        <taxon>Alveolata</taxon>
        <taxon>Ciliophora</taxon>
        <taxon>Postciliodesmatophora</taxon>
        <taxon>Heterotrichea</taxon>
        <taxon>Heterotrichida</taxon>
        <taxon>Stentoridae</taxon>
        <taxon>Stentor</taxon>
    </lineage>
</organism>
<evidence type="ECO:0000313" key="3">
    <source>
        <dbReference type="Proteomes" id="UP000187209"/>
    </source>
</evidence>